<gene>
    <name evidence="2" type="ORF">POM88_016934</name>
</gene>
<feature type="domain" description="Reverse transcriptase" evidence="1">
    <location>
        <begin position="342"/>
        <end position="521"/>
    </location>
</feature>
<dbReference type="AlphaFoldDB" id="A0AAD8MXI7"/>
<organism evidence="2 3">
    <name type="scientific">Heracleum sosnowskyi</name>
    <dbReference type="NCBI Taxonomy" id="360622"/>
    <lineage>
        <taxon>Eukaryota</taxon>
        <taxon>Viridiplantae</taxon>
        <taxon>Streptophyta</taxon>
        <taxon>Embryophyta</taxon>
        <taxon>Tracheophyta</taxon>
        <taxon>Spermatophyta</taxon>
        <taxon>Magnoliopsida</taxon>
        <taxon>eudicotyledons</taxon>
        <taxon>Gunneridae</taxon>
        <taxon>Pentapetalae</taxon>
        <taxon>asterids</taxon>
        <taxon>campanulids</taxon>
        <taxon>Apiales</taxon>
        <taxon>Apiaceae</taxon>
        <taxon>Apioideae</taxon>
        <taxon>apioid superclade</taxon>
        <taxon>Tordylieae</taxon>
        <taxon>Tordyliinae</taxon>
        <taxon>Heracleum</taxon>
    </lineage>
</organism>
<dbReference type="CDD" id="cd01647">
    <property type="entry name" value="RT_LTR"/>
    <property type="match status" value="1"/>
</dbReference>
<evidence type="ECO:0000259" key="1">
    <source>
        <dbReference type="PROSITE" id="PS50878"/>
    </source>
</evidence>
<dbReference type="InterPro" id="IPR053134">
    <property type="entry name" value="RNA-dir_DNA_polymerase"/>
</dbReference>
<comment type="caution">
    <text evidence="2">The sequence shown here is derived from an EMBL/GenBank/DDBJ whole genome shotgun (WGS) entry which is preliminary data.</text>
</comment>
<dbReference type="PROSITE" id="PS50878">
    <property type="entry name" value="RT_POL"/>
    <property type="match status" value="1"/>
</dbReference>
<protein>
    <recommendedName>
        <fullName evidence="1">Reverse transcriptase domain-containing protein</fullName>
    </recommendedName>
</protein>
<dbReference type="EMBL" id="JAUIZM010000004">
    <property type="protein sequence ID" value="KAK1388756.1"/>
    <property type="molecule type" value="Genomic_DNA"/>
</dbReference>
<sequence length="587" mass="66401">MERERAPDRDDEDRSKDVHFTWAGSIHTTFGGHHLGGDSNNALERYAREERHKPLTSVNSLELKPPKLFKGESVDITFTEEEARWVHHPHNDALVVAIQIGPMNVHRVFMDNGREAIRVMGAIKLPVTLGEGPLSVTQMVDFMVLDQESAHNALVGRLLLKEMNVGFRRNGLGGRAPSQEDAQGVLKNAKGEIHAHYIVQEPEDDVPQWRAHPQESQKRILEGCRTLEGAPSRKEVLVEDAPSRKEVLVEDAPSREEVPVEDPCLLYLDLDPRTPTPNEKTCPAEDTISILVDTEDPSKILKIGSQNWSQYHVSSSKHISLWRAVSGERAVTLKEEVDRLLDVGLIKESFYPEWLANPVLVKKPNGKWRTCVDFTDLNKACPKDSFPLPRIDQLVDATAGHALLSFMDAYSGYNHIPIYGPDQEHTSFITNRGLYCYIGMPFGLINAGATYQRLVNMMFKKQIGKTMEVYVDDMLVKSKEAKDHVRHLEETFSILKRYRMRLNPQKCVFGVESWKFLGFIVNHRGIEANPEKIKALLEMKSPTSVKQVQSLCGRIAALNHFVSKSSDRCEFFKAIRGVCVEVERDKV</sequence>
<accession>A0AAD8MXI7</accession>
<dbReference type="Pfam" id="PF00078">
    <property type="entry name" value="RVT_1"/>
    <property type="match status" value="1"/>
</dbReference>
<proteinExistence type="predicted"/>
<name>A0AAD8MXI7_9APIA</name>
<dbReference type="SUPFAM" id="SSF56672">
    <property type="entry name" value="DNA/RNA polymerases"/>
    <property type="match status" value="1"/>
</dbReference>
<keyword evidence="3" id="KW-1185">Reference proteome</keyword>
<dbReference type="Gene3D" id="3.10.10.10">
    <property type="entry name" value="HIV Type 1 Reverse Transcriptase, subunit A, domain 1"/>
    <property type="match status" value="1"/>
</dbReference>
<dbReference type="PANTHER" id="PTHR24559">
    <property type="entry name" value="TRANSPOSON TY3-I GAG-POL POLYPROTEIN"/>
    <property type="match status" value="1"/>
</dbReference>
<dbReference type="InterPro" id="IPR043502">
    <property type="entry name" value="DNA/RNA_pol_sf"/>
</dbReference>
<evidence type="ECO:0000313" key="3">
    <source>
        <dbReference type="Proteomes" id="UP001237642"/>
    </source>
</evidence>
<dbReference type="Gene3D" id="3.30.70.270">
    <property type="match status" value="1"/>
</dbReference>
<reference evidence="2" key="1">
    <citation type="submission" date="2023-02" db="EMBL/GenBank/DDBJ databases">
        <title>Genome of toxic invasive species Heracleum sosnowskyi carries increased number of genes despite the absence of recent whole-genome duplications.</title>
        <authorList>
            <person name="Schelkunov M."/>
            <person name="Shtratnikova V."/>
            <person name="Makarenko M."/>
            <person name="Klepikova A."/>
            <person name="Omelchenko D."/>
            <person name="Novikova G."/>
            <person name="Obukhova E."/>
            <person name="Bogdanov V."/>
            <person name="Penin A."/>
            <person name="Logacheva M."/>
        </authorList>
    </citation>
    <scope>NUCLEOTIDE SEQUENCE</scope>
    <source>
        <strain evidence="2">Hsosn_3</strain>
        <tissue evidence="2">Leaf</tissue>
    </source>
</reference>
<reference evidence="2" key="2">
    <citation type="submission" date="2023-05" db="EMBL/GenBank/DDBJ databases">
        <authorList>
            <person name="Schelkunov M.I."/>
        </authorList>
    </citation>
    <scope>NUCLEOTIDE SEQUENCE</scope>
    <source>
        <strain evidence="2">Hsosn_3</strain>
        <tissue evidence="2">Leaf</tissue>
    </source>
</reference>
<evidence type="ECO:0000313" key="2">
    <source>
        <dbReference type="EMBL" id="KAK1388756.1"/>
    </source>
</evidence>
<dbReference type="Proteomes" id="UP001237642">
    <property type="component" value="Unassembled WGS sequence"/>
</dbReference>
<dbReference type="InterPro" id="IPR000477">
    <property type="entry name" value="RT_dom"/>
</dbReference>
<dbReference type="InterPro" id="IPR043128">
    <property type="entry name" value="Rev_trsase/Diguanyl_cyclase"/>
</dbReference>
<dbReference type="PANTHER" id="PTHR24559:SF431">
    <property type="entry name" value="RNA-DIRECTED DNA POLYMERASE HOMOLOG"/>
    <property type="match status" value="1"/>
</dbReference>